<dbReference type="FunFam" id="3.40.50.1470:FF:000001">
    <property type="entry name" value="Peptidyl-tRNA hydrolase"/>
    <property type="match status" value="1"/>
</dbReference>
<evidence type="ECO:0000313" key="10">
    <source>
        <dbReference type="EMBL" id="PIU42267.1"/>
    </source>
</evidence>
<comment type="subunit">
    <text evidence="7">Monomer.</text>
</comment>
<comment type="catalytic activity">
    <reaction evidence="7 8">
        <text>an N-acyl-L-alpha-aminoacyl-tRNA + H2O = an N-acyl-L-amino acid + a tRNA + H(+)</text>
        <dbReference type="Rhea" id="RHEA:54448"/>
        <dbReference type="Rhea" id="RHEA-COMP:10123"/>
        <dbReference type="Rhea" id="RHEA-COMP:13883"/>
        <dbReference type="ChEBI" id="CHEBI:15377"/>
        <dbReference type="ChEBI" id="CHEBI:15378"/>
        <dbReference type="ChEBI" id="CHEBI:59874"/>
        <dbReference type="ChEBI" id="CHEBI:78442"/>
        <dbReference type="ChEBI" id="CHEBI:138191"/>
        <dbReference type="EC" id="3.1.1.29"/>
    </reaction>
</comment>
<feature type="binding site" evidence="7">
    <location>
        <position position="66"/>
    </location>
    <ligand>
        <name>tRNA</name>
        <dbReference type="ChEBI" id="CHEBI:17843"/>
    </ligand>
</feature>
<evidence type="ECO:0000256" key="5">
    <source>
        <dbReference type="ARBA" id="ARBA00038063"/>
    </source>
</evidence>
<dbReference type="GO" id="GO:0004045">
    <property type="term" value="F:peptidyl-tRNA hydrolase activity"/>
    <property type="evidence" value="ECO:0007669"/>
    <property type="project" value="UniProtKB-UniRule"/>
</dbReference>
<feature type="site" description="Discriminates between blocked and unblocked aminoacyl-tRNA" evidence="7">
    <location>
        <position position="9"/>
    </location>
</feature>
<name>A0A2J0L6W2_9BACT</name>
<feature type="active site" description="Proton acceptor" evidence="7">
    <location>
        <position position="19"/>
    </location>
</feature>
<comment type="caution">
    <text evidence="10">The sequence shown here is derived from an EMBL/GenBank/DDBJ whole genome shotgun (WGS) entry which is preliminary data.</text>
</comment>
<evidence type="ECO:0000256" key="8">
    <source>
        <dbReference type="RuleBase" id="RU000673"/>
    </source>
</evidence>
<evidence type="ECO:0000256" key="9">
    <source>
        <dbReference type="RuleBase" id="RU004320"/>
    </source>
</evidence>
<dbReference type="PROSITE" id="PS01195">
    <property type="entry name" value="PEPT_TRNA_HYDROL_1"/>
    <property type="match status" value="1"/>
</dbReference>
<protein>
    <recommendedName>
        <fullName evidence="6 7">Peptidyl-tRNA hydrolase</fullName>
        <shortName evidence="7">Pth</shortName>
        <ecNumber evidence="1 7">3.1.1.29</ecNumber>
    </recommendedName>
</protein>
<comment type="subcellular location">
    <subcellularLocation>
        <location evidence="7">Cytoplasm</location>
    </subcellularLocation>
</comment>
<evidence type="ECO:0000256" key="2">
    <source>
        <dbReference type="ARBA" id="ARBA00022555"/>
    </source>
</evidence>
<evidence type="ECO:0000256" key="6">
    <source>
        <dbReference type="ARBA" id="ARBA00050038"/>
    </source>
</evidence>
<feature type="binding site" evidence="7">
    <location>
        <position position="14"/>
    </location>
    <ligand>
        <name>tRNA</name>
        <dbReference type="ChEBI" id="CHEBI:17843"/>
    </ligand>
</feature>
<dbReference type="NCBIfam" id="TIGR00447">
    <property type="entry name" value="pth"/>
    <property type="match status" value="1"/>
</dbReference>
<dbReference type="EC" id="3.1.1.29" evidence="1 7"/>
<organism evidence="10 11">
    <name type="scientific">Candidatus Aquitaenariimonas noxiae</name>
    <dbReference type="NCBI Taxonomy" id="1974741"/>
    <lineage>
        <taxon>Bacteria</taxon>
        <taxon>Pseudomonadati</taxon>
        <taxon>Candidatus Omnitrophota</taxon>
        <taxon>Candidatus Aquitaenariimonas</taxon>
    </lineage>
</organism>
<comment type="similarity">
    <text evidence="5 7 9">Belongs to the PTH family.</text>
</comment>
<dbReference type="InterPro" id="IPR018171">
    <property type="entry name" value="Pept_tRNA_hydro_CS"/>
</dbReference>
<dbReference type="GO" id="GO:0006515">
    <property type="term" value="P:protein quality control for misfolded or incompletely synthesized proteins"/>
    <property type="evidence" value="ECO:0007669"/>
    <property type="project" value="UniProtKB-UniRule"/>
</dbReference>
<feature type="site" description="Stabilizes the basic form of H active site to accept a proton" evidence="7">
    <location>
        <position position="91"/>
    </location>
</feature>
<dbReference type="SUPFAM" id="SSF53178">
    <property type="entry name" value="Peptidyl-tRNA hydrolase-like"/>
    <property type="match status" value="1"/>
</dbReference>
<dbReference type="InterPro" id="IPR001328">
    <property type="entry name" value="Pept_tRNA_hydro"/>
</dbReference>
<dbReference type="GO" id="GO:0000049">
    <property type="term" value="F:tRNA binding"/>
    <property type="evidence" value="ECO:0007669"/>
    <property type="project" value="UniProtKB-UniRule"/>
</dbReference>
<reference evidence="10 11" key="1">
    <citation type="submission" date="2017-09" db="EMBL/GenBank/DDBJ databases">
        <title>Depth-based differentiation of microbial function through sediment-hosted aquifers and enrichment of novel symbionts in the deep terrestrial subsurface.</title>
        <authorList>
            <person name="Probst A.J."/>
            <person name="Ladd B."/>
            <person name="Jarett J.K."/>
            <person name="Geller-Mcgrath D.E."/>
            <person name="Sieber C.M."/>
            <person name="Emerson J.B."/>
            <person name="Anantharaman K."/>
            <person name="Thomas B.C."/>
            <person name="Malmstrom R."/>
            <person name="Stieglmeier M."/>
            <person name="Klingl A."/>
            <person name="Woyke T."/>
            <person name="Ryan C.M."/>
            <person name="Banfield J.F."/>
        </authorList>
    </citation>
    <scope>NUCLEOTIDE SEQUENCE [LARGE SCALE GENOMIC DNA]</scope>
    <source>
        <strain evidence="10">CG07_land_8_20_14_0_80_42_15</strain>
    </source>
</reference>
<dbReference type="EMBL" id="PEWV01000013">
    <property type="protein sequence ID" value="PIU42267.1"/>
    <property type="molecule type" value="Genomic_DNA"/>
</dbReference>
<dbReference type="GO" id="GO:0072344">
    <property type="term" value="P:rescue of stalled ribosome"/>
    <property type="evidence" value="ECO:0007669"/>
    <property type="project" value="UniProtKB-UniRule"/>
</dbReference>
<proteinExistence type="inferred from homology"/>
<evidence type="ECO:0000256" key="1">
    <source>
        <dbReference type="ARBA" id="ARBA00013260"/>
    </source>
</evidence>
<dbReference type="PROSITE" id="PS01196">
    <property type="entry name" value="PEPT_TRNA_HYDROL_2"/>
    <property type="match status" value="1"/>
</dbReference>
<sequence>MKLIIGLGNPTRKYKFTRHNIGFLAIDRIAKDFSIKLQEAPFSSLIGEKNVSGEKIVLMKPLTFMNLSGEAVRAAKGKTKAKFEDIIVICDDVNLDLGRLRIRKSGSSGGHNGLKSIIEHLGTNEFARLRIGINTGKKICDLSEYVLEEFGEKELKVVDKILDVVSDAVKVYIGKGAETTMTNFNKLLIS</sequence>
<dbReference type="Gene3D" id="3.40.50.1470">
    <property type="entry name" value="Peptidyl-tRNA hydrolase"/>
    <property type="match status" value="1"/>
</dbReference>
<feature type="binding site" evidence="7">
    <location>
        <position position="112"/>
    </location>
    <ligand>
        <name>tRNA</name>
        <dbReference type="ChEBI" id="CHEBI:17843"/>
    </ligand>
</feature>
<evidence type="ECO:0000256" key="7">
    <source>
        <dbReference type="HAMAP-Rule" id="MF_00083"/>
    </source>
</evidence>
<dbReference type="PANTHER" id="PTHR17224">
    <property type="entry name" value="PEPTIDYL-TRNA HYDROLASE"/>
    <property type="match status" value="1"/>
</dbReference>
<feature type="binding site" evidence="7">
    <location>
        <position position="64"/>
    </location>
    <ligand>
        <name>tRNA</name>
        <dbReference type="ChEBI" id="CHEBI:17843"/>
    </ligand>
</feature>
<dbReference type="Pfam" id="PF01195">
    <property type="entry name" value="Pept_tRNA_hydro"/>
    <property type="match status" value="1"/>
</dbReference>
<dbReference type="AlphaFoldDB" id="A0A2J0L6W2"/>
<dbReference type="Proteomes" id="UP000230052">
    <property type="component" value="Unassembled WGS sequence"/>
</dbReference>
<comment type="function">
    <text evidence="7">Catalyzes the release of premature peptidyl moieties from peptidyl-tRNA molecules trapped in stalled 50S ribosomal subunits, and thus maintains levels of free tRNAs and 50S ribosomes.</text>
</comment>
<comment type="function">
    <text evidence="7">Hydrolyzes ribosome-free peptidyl-tRNAs (with 1 or more amino acids incorporated), which drop off the ribosome during protein synthesis, or as a result of ribosome stalling.</text>
</comment>
<dbReference type="CDD" id="cd00462">
    <property type="entry name" value="PTH"/>
    <property type="match status" value="1"/>
</dbReference>
<accession>A0A2J0L6W2</accession>
<dbReference type="PANTHER" id="PTHR17224:SF1">
    <property type="entry name" value="PEPTIDYL-TRNA HYDROLASE"/>
    <property type="match status" value="1"/>
</dbReference>
<dbReference type="GO" id="GO:0005737">
    <property type="term" value="C:cytoplasm"/>
    <property type="evidence" value="ECO:0007669"/>
    <property type="project" value="UniProtKB-SubCell"/>
</dbReference>
<evidence type="ECO:0000256" key="3">
    <source>
        <dbReference type="ARBA" id="ARBA00022801"/>
    </source>
</evidence>
<dbReference type="InterPro" id="IPR036416">
    <property type="entry name" value="Pept_tRNA_hydro_sf"/>
</dbReference>
<keyword evidence="2 7" id="KW-0820">tRNA-binding</keyword>
<keyword evidence="3 7" id="KW-0378">Hydrolase</keyword>
<gene>
    <name evidence="7" type="primary">pth</name>
    <name evidence="10" type="ORF">COS99_01300</name>
</gene>
<dbReference type="HAMAP" id="MF_00083">
    <property type="entry name" value="Pept_tRNA_hydro_bact"/>
    <property type="match status" value="1"/>
</dbReference>
<keyword evidence="4 7" id="KW-0694">RNA-binding</keyword>
<evidence type="ECO:0000256" key="4">
    <source>
        <dbReference type="ARBA" id="ARBA00022884"/>
    </source>
</evidence>
<keyword evidence="7" id="KW-0963">Cytoplasm</keyword>
<evidence type="ECO:0000313" key="11">
    <source>
        <dbReference type="Proteomes" id="UP000230052"/>
    </source>
</evidence>